<gene>
    <name evidence="2" type="ORF">SAMN05661109_01463</name>
</gene>
<evidence type="ECO:0000313" key="3">
    <source>
        <dbReference type="Proteomes" id="UP000198929"/>
    </source>
</evidence>
<evidence type="ECO:0008006" key="4">
    <source>
        <dbReference type="Google" id="ProtNLM"/>
    </source>
</evidence>
<reference evidence="3" key="1">
    <citation type="submission" date="2016-10" db="EMBL/GenBank/DDBJ databases">
        <authorList>
            <person name="Varghese N."/>
            <person name="Submissions S."/>
        </authorList>
    </citation>
    <scope>NUCLEOTIDE SEQUENCE [LARGE SCALE GENOMIC DNA]</scope>
    <source>
        <strain evidence="3">DSM 20524</strain>
    </source>
</reference>
<proteinExistence type="predicted"/>
<protein>
    <recommendedName>
        <fullName evidence="4">MFS transporter, DHA2 family, multidrug resistance protein</fullName>
    </recommendedName>
</protein>
<name>A0A1H9TLS1_9CORY</name>
<evidence type="ECO:0000313" key="2">
    <source>
        <dbReference type="EMBL" id="SER98086.1"/>
    </source>
</evidence>
<accession>A0A1H9TLS1</accession>
<keyword evidence="3" id="KW-1185">Reference proteome</keyword>
<keyword evidence="1" id="KW-0472">Membrane</keyword>
<dbReference type="STRING" id="1121357.SAMN05661109_01463"/>
<dbReference type="AlphaFoldDB" id="A0A1H9TLS1"/>
<feature type="transmembrane region" description="Helical" evidence="1">
    <location>
        <begin position="66"/>
        <end position="84"/>
    </location>
</feature>
<organism evidence="2 3">
    <name type="scientific">Corynebacterium cystitidis DSM 20524</name>
    <dbReference type="NCBI Taxonomy" id="1121357"/>
    <lineage>
        <taxon>Bacteria</taxon>
        <taxon>Bacillati</taxon>
        <taxon>Actinomycetota</taxon>
        <taxon>Actinomycetes</taxon>
        <taxon>Mycobacteriales</taxon>
        <taxon>Corynebacteriaceae</taxon>
        <taxon>Corynebacterium</taxon>
    </lineage>
</organism>
<sequence length="94" mass="10144">MNLAGQLNRNIPPAIADLGESGAHFADKWAQGSAFVNSLTPGLVAQLPDTLRNAIQLSYNDGLTPILLMLVPAMVVSLLLMFPIREDTLKETIE</sequence>
<evidence type="ECO:0000256" key="1">
    <source>
        <dbReference type="SAM" id="Phobius"/>
    </source>
</evidence>
<dbReference type="Proteomes" id="UP000198929">
    <property type="component" value="Unassembled WGS sequence"/>
</dbReference>
<keyword evidence="1" id="KW-1133">Transmembrane helix</keyword>
<keyword evidence="1" id="KW-0812">Transmembrane</keyword>
<dbReference type="EMBL" id="FOGQ01000006">
    <property type="protein sequence ID" value="SER98086.1"/>
    <property type="molecule type" value="Genomic_DNA"/>
</dbReference>